<feature type="transmembrane region" description="Helical" evidence="6">
    <location>
        <begin position="97"/>
        <end position="122"/>
    </location>
</feature>
<dbReference type="PANTHER" id="PTHR43229:SF3">
    <property type="entry name" value="ABC-TYPE MULTIDRUG TRANSPORT SYSTEM, PERMEASE COMPONENT"/>
    <property type="match status" value="1"/>
</dbReference>
<name>A0A285IMX7_9GAMM</name>
<dbReference type="InterPro" id="IPR013525">
    <property type="entry name" value="ABC2_TM"/>
</dbReference>
<dbReference type="GO" id="GO:0043190">
    <property type="term" value="C:ATP-binding cassette (ABC) transporter complex"/>
    <property type="evidence" value="ECO:0007669"/>
    <property type="project" value="InterPro"/>
</dbReference>
<dbReference type="InterPro" id="IPR051784">
    <property type="entry name" value="Nod_factor_ABC_transporter"/>
</dbReference>
<dbReference type="Proteomes" id="UP000219353">
    <property type="component" value="Unassembled WGS sequence"/>
</dbReference>
<feature type="transmembrane region" description="Helical" evidence="6">
    <location>
        <begin position="134"/>
        <end position="157"/>
    </location>
</feature>
<keyword evidence="6" id="KW-0813">Transport</keyword>
<evidence type="ECO:0000259" key="7">
    <source>
        <dbReference type="PROSITE" id="PS51012"/>
    </source>
</evidence>
<feature type="domain" description="ABC transmembrane type-2" evidence="7">
    <location>
        <begin position="19"/>
        <end position="245"/>
    </location>
</feature>
<gene>
    <name evidence="8" type="ORF">SAMN06297280_1249</name>
</gene>
<dbReference type="InterPro" id="IPR047817">
    <property type="entry name" value="ABC2_TM_bact-type"/>
</dbReference>
<dbReference type="Pfam" id="PF01061">
    <property type="entry name" value="ABC2_membrane"/>
    <property type="match status" value="1"/>
</dbReference>
<feature type="transmembrane region" description="Helical" evidence="6">
    <location>
        <begin position="220"/>
        <end position="242"/>
    </location>
</feature>
<reference evidence="9" key="1">
    <citation type="submission" date="2017-09" db="EMBL/GenBank/DDBJ databases">
        <authorList>
            <person name="Varghese N."/>
            <person name="Submissions S."/>
        </authorList>
    </citation>
    <scope>NUCLEOTIDE SEQUENCE [LARGE SCALE GENOMIC DNA]</scope>
    <source>
        <strain evidence="9">CGMCC 1.12461</strain>
    </source>
</reference>
<keyword evidence="3 6" id="KW-0812">Transmembrane</keyword>
<evidence type="ECO:0000256" key="5">
    <source>
        <dbReference type="ARBA" id="ARBA00023136"/>
    </source>
</evidence>
<dbReference type="AlphaFoldDB" id="A0A285IMX7"/>
<sequence>MNTLAIYQKEAWYDLISVWRTPGFVLPALAFPLVFYLFFGVLFSPSGSTSHAVYMLVTYSCFGIMGPAMFNFAMSIASDRAQGWLTLKRLSPMPVSAYLLAKMATSLVFALFIILLLFSAAAIFGEVRLYHSQWLGLALLLLLGTVPFALIGLLLGLTLSDKAAPGVVNLLYLPMAFLSGLWLPVTMLPQFLQQLAWLWPSYHLSQLGLKLLALDQGQPLLLHLTILLVTSTVLTLLCLLVFRRYTGAKS</sequence>
<evidence type="ECO:0000313" key="8">
    <source>
        <dbReference type="EMBL" id="SNY49087.1"/>
    </source>
</evidence>
<evidence type="ECO:0000256" key="2">
    <source>
        <dbReference type="ARBA" id="ARBA00007783"/>
    </source>
</evidence>
<keyword evidence="9" id="KW-1185">Reference proteome</keyword>
<keyword evidence="5 6" id="KW-0472">Membrane</keyword>
<comment type="subcellular location">
    <subcellularLocation>
        <location evidence="6">Cell inner membrane</location>
        <topology evidence="6">Multi-pass membrane protein</topology>
    </subcellularLocation>
    <subcellularLocation>
        <location evidence="1">Membrane</location>
        <topology evidence="1">Multi-pass membrane protein</topology>
    </subcellularLocation>
</comment>
<dbReference type="PANTHER" id="PTHR43229">
    <property type="entry name" value="NODULATION PROTEIN J"/>
    <property type="match status" value="1"/>
</dbReference>
<dbReference type="GO" id="GO:0140359">
    <property type="term" value="F:ABC-type transporter activity"/>
    <property type="evidence" value="ECO:0007669"/>
    <property type="project" value="InterPro"/>
</dbReference>
<evidence type="ECO:0000256" key="4">
    <source>
        <dbReference type="ARBA" id="ARBA00022989"/>
    </source>
</evidence>
<keyword evidence="6" id="KW-1003">Cell membrane</keyword>
<organism evidence="8 9">
    <name type="scientific">Arsukibacterium tuosuense</name>
    <dbReference type="NCBI Taxonomy" id="1323745"/>
    <lineage>
        <taxon>Bacteria</taxon>
        <taxon>Pseudomonadati</taxon>
        <taxon>Pseudomonadota</taxon>
        <taxon>Gammaproteobacteria</taxon>
        <taxon>Chromatiales</taxon>
        <taxon>Chromatiaceae</taxon>
        <taxon>Arsukibacterium</taxon>
    </lineage>
</organism>
<accession>A0A285IMX7</accession>
<dbReference type="InterPro" id="IPR000412">
    <property type="entry name" value="ABC_2_transport"/>
</dbReference>
<evidence type="ECO:0000256" key="1">
    <source>
        <dbReference type="ARBA" id="ARBA00004141"/>
    </source>
</evidence>
<evidence type="ECO:0000313" key="9">
    <source>
        <dbReference type="Proteomes" id="UP000219353"/>
    </source>
</evidence>
<protein>
    <recommendedName>
        <fullName evidence="6">Transport permease protein</fullName>
    </recommendedName>
</protein>
<feature type="transmembrane region" description="Helical" evidence="6">
    <location>
        <begin position="56"/>
        <end position="77"/>
    </location>
</feature>
<feature type="transmembrane region" description="Helical" evidence="6">
    <location>
        <begin position="24"/>
        <end position="44"/>
    </location>
</feature>
<keyword evidence="4 6" id="KW-1133">Transmembrane helix</keyword>
<proteinExistence type="inferred from homology"/>
<comment type="similarity">
    <text evidence="2 6">Belongs to the ABC-2 integral membrane protein family.</text>
</comment>
<dbReference type="RefSeq" id="WP_097110542.1">
    <property type="nucleotide sequence ID" value="NZ_OBEB01000002.1"/>
</dbReference>
<evidence type="ECO:0000256" key="3">
    <source>
        <dbReference type="ARBA" id="ARBA00022692"/>
    </source>
</evidence>
<evidence type="ECO:0000256" key="6">
    <source>
        <dbReference type="RuleBase" id="RU361157"/>
    </source>
</evidence>
<dbReference type="OrthoDB" id="9786643at2"/>
<dbReference type="PROSITE" id="PS51012">
    <property type="entry name" value="ABC_TM2"/>
    <property type="match status" value="1"/>
</dbReference>
<dbReference type="EMBL" id="OBEB01000002">
    <property type="protein sequence ID" value="SNY49087.1"/>
    <property type="molecule type" value="Genomic_DNA"/>
</dbReference>
<feature type="transmembrane region" description="Helical" evidence="6">
    <location>
        <begin position="163"/>
        <end position="183"/>
    </location>
</feature>
<dbReference type="PIRSF" id="PIRSF006648">
    <property type="entry name" value="DrrB"/>
    <property type="match status" value="1"/>
</dbReference>